<feature type="compositionally biased region" description="Polar residues" evidence="1">
    <location>
        <begin position="53"/>
        <end position="62"/>
    </location>
</feature>
<feature type="domain" description="SWIRM" evidence="2">
    <location>
        <begin position="1"/>
        <end position="30"/>
    </location>
</feature>
<feature type="non-terminal residue" evidence="3">
    <location>
        <position position="1"/>
    </location>
</feature>
<gene>
    <name evidence="3" type="ORF">RFI_02922</name>
</gene>
<accession>X6P7S9</accession>
<dbReference type="PROSITE" id="PS50934">
    <property type="entry name" value="SWIRM"/>
    <property type="match status" value="1"/>
</dbReference>
<dbReference type="InterPro" id="IPR036388">
    <property type="entry name" value="WH-like_DNA-bd_sf"/>
</dbReference>
<dbReference type="InterPro" id="IPR007526">
    <property type="entry name" value="SWIRM"/>
</dbReference>
<dbReference type="Gene3D" id="1.10.10.10">
    <property type="entry name" value="Winged helix-like DNA-binding domain superfamily/Winged helix DNA-binding domain"/>
    <property type="match status" value="1"/>
</dbReference>
<dbReference type="AlphaFoldDB" id="X6P7S9"/>
<dbReference type="Proteomes" id="UP000023152">
    <property type="component" value="Unassembled WGS sequence"/>
</dbReference>
<evidence type="ECO:0000313" key="4">
    <source>
        <dbReference type="Proteomes" id="UP000023152"/>
    </source>
</evidence>
<name>X6P7S9_RETFI</name>
<dbReference type="EMBL" id="ASPP01002805">
    <property type="protein sequence ID" value="ETO34173.1"/>
    <property type="molecule type" value="Genomic_DNA"/>
</dbReference>
<keyword evidence="4" id="KW-1185">Reference proteome</keyword>
<comment type="caution">
    <text evidence="3">The sequence shown here is derived from an EMBL/GenBank/DDBJ whole genome shotgun (WGS) entry which is preliminary data.</text>
</comment>
<sequence>ADAGLVFRIHKFLEEWGLINYHVDPGSIPEFEPPLVDYTHVDTPFGVKKALQPVSTDTSMRATDSELIATKDKDKDKDKEKEAAGSIDQKKKFNSWEAMRCRENMFAAAAAEYDTISTNVETQCVFCALDCTYSRFRSNVDKAIILCAEWYSF</sequence>
<dbReference type="OrthoDB" id="118550at2759"/>
<feature type="compositionally biased region" description="Basic and acidic residues" evidence="1">
    <location>
        <begin position="69"/>
        <end position="88"/>
    </location>
</feature>
<evidence type="ECO:0000259" key="2">
    <source>
        <dbReference type="PROSITE" id="PS50934"/>
    </source>
</evidence>
<proteinExistence type="predicted"/>
<reference evidence="3 4" key="1">
    <citation type="journal article" date="2013" name="Curr. Biol.">
        <title>The Genome of the Foraminiferan Reticulomyxa filosa.</title>
        <authorList>
            <person name="Glockner G."/>
            <person name="Hulsmann N."/>
            <person name="Schleicher M."/>
            <person name="Noegel A.A."/>
            <person name="Eichinger L."/>
            <person name="Gallinger C."/>
            <person name="Pawlowski J."/>
            <person name="Sierra R."/>
            <person name="Euteneuer U."/>
            <person name="Pillet L."/>
            <person name="Moustafa A."/>
            <person name="Platzer M."/>
            <person name="Groth M."/>
            <person name="Szafranski K."/>
            <person name="Schliwa M."/>
        </authorList>
    </citation>
    <scope>NUCLEOTIDE SEQUENCE [LARGE SCALE GENOMIC DNA]</scope>
</reference>
<dbReference type="InterPro" id="IPR009057">
    <property type="entry name" value="Homeodomain-like_sf"/>
</dbReference>
<feature type="region of interest" description="Disordered" evidence="1">
    <location>
        <begin position="53"/>
        <end position="88"/>
    </location>
</feature>
<dbReference type="SUPFAM" id="SSF46689">
    <property type="entry name" value="Homeodomain-like"/>
    <property type="match status" value="1"/>
</dbReference>
<organism evidence="3 4">
    <name type="scientific">Reticulomyxa filosa</name>
    <dbReference type="NCBI Taxonomy" id="46433"/>
    <lineage>
        <taxon>Eukaryota</taxon>
        <taxon>Sar</taxon>
        <taxon>Rhizaria</taxon>
        <taxon>Retaria</taxon>
        <taxon>Foraminifera</taxon>
        <taxon>Monothalamids</taxon>
        <taxon>Reticulomyxidae</taxon>
        <taxon>Reticulomyxa</taxon>
    </lineage>
</organism>
<protein>
    <submittedName>
        <fullName evidence="3">SWI/SNF complex protein</fullName>
    </submittedName>
</protein>
<evidence type="ECO:0000256" key="1">
    <source>
        <dbReference type="SAM" id="MobiDB-lite"/>
    </source>
</evidence>
<evidence type="ECO:0000313" key="3">
    <source>
        <dbReference type="EMBL" id="ETO34173.1"/>
    </source>
</evidence>